<dbReference type="Proteomes" id="UP000273982">
    <property type="component" value="Plasmid pGW6_2"/>
</dbReference>
<reference evidence="1 3" key="1">
    <citation type="submission" date="2018-11" db="EMBL/GenBank/DDBJ databases">
        <title>Genome squencing of methanotrophic bacteria isolated from alkaline groundwater in Korea.</title>
        <authorList>
            <person name="Nguyen L.N."/>
        </authorList>
    </citation>
    <scope>NUCLEOTIDE SEQUENCE [LARGE SCALE GENOMIC DNA]</scope>
    <source>
        <strain evidence="1 3">GW6</strain>
        <plasmid evidence="3">pgw6_2</plasmid>
        <plasmid evidence="1">pGW6_2</plasmid>
    </source>
</reference>
<evidence type="ECO:0000313" key="3">
    <source>
        <dbReference type="Proteomes" id="UP000273982"/>
    </source>
</evidence>
<geneLocation type="plasmid" evidence="3">
    <name>pgw6_2</name>
</geneLocation>
<keyword evidence="4" id="KW-1185">Reference proteome</keyword>
<geneLocation type="plasmid" evidence="1">
    <name>pGW6_2</name>
</geneLocation>
<dbReference type="KEGG" id="mros:EHO51_19735"/>
<sequence>MDPCNSSELFEVDDAIFTLTERPTRVDWPAPMIIYVAEIYDTQSEICAEHFEVIVGPDGRPEPRELLGA</sequence>
<accession>A0A3G8MAY1</accession>
<dbReference type="Proteomes" id="UP000424673">
    <property type="component" value="Plasmid unnamed2"/>
</dbReference>
<dbReference type="EMBL" id="CP034088">
    <property type="protein sequence ID" value="AZG79043.1"/>
    <property type="molecule type" value="Genomic_DNA"/>
</dbReference>
<organism evidence="1 3">
    <name type="scientific">Methylocystis rosea</name>
    <dbReference type="NCBI Taxonomy" id="173366"/>
    <lineage>
        <taxon>Bacteria</taxon>
        <taxon>Pseudomonadati</taxon>
        <taxon>Pseudomonadota</taxon>
        <taxon>Alphaproteobacteria</taxon>
        <taxon>Hyphomicrobiales</taxon>
        <taxon>Methylocystaceae</taxon>
        <taxon>Methylocystis</taxon>
    </lineage>
</organism>
<keyword evidence="1" id="KW-0614">Plasmid</keyword>
<evidence type="ECO:0000313" key="4">
    <source>
        <dbReference type="Proteomes" id="UP000424673"/>
    </source>
</evidence>
<reference evidence="2 4" key="2">
    <citation type="journal article" date="2021" name="AMB Express">
        <title>Isolation and characterisation of Methylocystis spp. for poly-3-hydroxybutyrate production using waste methane feedstocks.</title>
        <authorList>
            <person name="Rumah B.L."/>
            <person name="Stead C.E."/>
            <person name="Claxton Stevens B.H."/>
            <person name="Minton N.P."/>
            <person name="Grosse-Honebrink A."/>
            <person name="Zhang Y."/>
        </authorList>
    </citation>
    <scope>NUCLEOTIDE SEQUENCE [LARGE SCALE GENOMIC DNA]</scope>
    <source>
        <strain evidence="2 4">BRCS1</strain>
        <plasmid evidence="2 4">unnamed2</plasmid>
    </source>
</reference>
<dbReference type="AlphaFoldDB" id="A0A3G8MAY1"/>
<dbReference type="EMBL" id="CP044330">
    <property type="protein sequence ID" value="QGM95932.1"/>
    <property type="molecule type" value="Genomic_DNA"/>
</dbReference>
<geneLocation type="plasmid" evidence="2 4">
    <name>unnamed2</name>
</geneLocation>
<evidence type="ECO:0000313" key="1">
    <source>
        <dbReference type="EMBL" id="AZG79043.1"/>
    </source>
</evidence>
<gene>
    <name evidence="1" type="ORF">EHO51_19735</name>
    <name evidence="2" type="ORF">F7D13_17780</name>
</gene>
<proteinExistence type="predicted"/>
<protein>
    <submittedName>
        <fullName evidence="1">Uncharacterized protein</fullName>
    </submittedName>
</protein>
<dbReference type="RefSeq" id="WP_124740547.1">
    <property type="nucleotide sequence ID" value="NZ_CP044330.1"/>
</dbReference>
<name>A0A3G8MAY1_9HYPH</name>
<evidence type="ECO:0000313" key="2">
    <source>
        <dbReference type="EMBL" id="QGM95932.1"/>
    </source>
</evidence>